<evidence type="ECO:0000313" key="13">
    <source>
        <dbReference type="EMBL" id="GAA1099146.1"/>
    </source>
</evidence>
<evidence type="ECO:0000256" key="6">
    <source>
        <dbReference type="ARBA" id="ARBA00022676"/>
    </source>
</evidence>
<sequence length="307" mass="32309">MDIVATDFDQLPTALLAELEAAGLVAAEVYADVVRAIAEDVPTEDVTSAATIPATDLGVADFVTREPGSIAGLAVAELVFRYVVGPEVRIERPVADGTAVAARTTVLTVHGPTRSLLIAERTALNFLCHLSGVATATARWVAALEGTGARVRDTRKTIPGWRRLEKYAVRCGGGVNHRGSLSDQALIKDNHVLAAGGVVAAYRAVQERYAHVEPPLLIQVEVDSLEQLRELLEIGVTSILLDNMSPDQLREAVRTSAGRATLEASGGLTLESAAEVAATGVDYIAVGALTHSAKVYDIGMDLRPDGA</sequence>
<evidence type="ECO:0000256" key="10">
    <source>
        <dbReference type="PIRNR" id="PIRNR006250"/>
    </source>
</evidence>
<reference evidence="13 14" key="1">
    <citation type="journal article" date="2019" name="Int. J. Syst. Evol. Microbiol.">
        <title>The Global Catalogue of Microorganisms (GCM) 10K type strain sequencing project: providing services to taxonomists for standard genome sequencing and annotation.</title>
        <authorList>
            <consortium name="The Broad Institute Genomics Platform"/>
            <consortium name="The Broad Institute Genome Sequencing Center for Infectious Disease"/>
            <person name="Wu L."/>
            <person name="Ma J."/>
        </authorList>
    </citation>
    <scope>NUCLEOTIDE SEQUENCE [LARGE SCALE GENOMIC DNA]</scope>
    <source>
        <strain evidence="13 14">JCM 13008</strain>
    </source>
</reference>
<dbReference type="PIRSF" id="PIRSF006250">
    <property type="entry name" value="NadC_ModD"/>
    <property type="match status" value="1"/>
</dbReference>
<dbReference type="Gene3D" id="3.90.1170.20">
    <property type="entry name" value="Quinolinate phosphoribosyl transferase, N-terminal domain"/>
    <property type="match status" value="1"/>
</dbReference>
<evidence type="ECO:0000256" key="5">
    <source>
        <dbReference type="ARBA" id="ARBA00022642"/>
    </source>
</evidence>
<evidence type="ECO:0000259" key="11">
    <source>
        <dbReference type="Pfam" id="PF01729"/>
    </source>
</evidence>
<gene>
    <name evidence="13" type="primary">nadC</name>
    <name evidence="13" type="ORF">GCM10009668_15950</name>
</gene>
<dbReference type="InterPro" id="IPR013785">
    <property type="entry name" value="Aldolase_TIM"/>
</dbReference>
<dbReference type="InterPro" id="IPR036068">
    <property type="entry name" value="Nicotinate_pribotase-like_C"/>
</dbReference>
<keyword evidence="6 10" id="KW-0328">Glycosyltransferase</keyword>
<comment type="similarity">
    <text evidence="3 10">Belongs to the NadC/ModD family.</text>
</comment>
<dbReference type="EC" id="2.4.2.19" evidence="4"/>
<keyword evidence="14" id="KW-1185">Reference proteome</keyword>
<evidence type="ECO:0000256" key="7">
    <source>
        <dbReference type="ARBA" id="ARBA00022679"/>
    </source>
</evidence>
<feature type="domain" description="Quinolinate phosphoribosyl transferase C-terminal" evidence="11">
    <location>
        <begin position="133"/>
        <end position="301"/>
    </location>
</feature>
<evidence type="ECO:0000313" key="14">
    <source>
        <dbReference type="Proteomes" id="UP001501581"/>
    </source>
</evidence>
<evidence type="ECO:0000256" key="3">
    <source>
        <dbReference type="ARBA" id="ARBA00009400"/>
    </source>
</evidence>
<dbReference type="NCBIfam" id="TIGR00078">
    <property type="entry name" value="nadC"/>
    <property type="match status" value="1"/>
</dbReference>
<keyword evidence="5" id="KW-0662">Pyridine nucleotide biosynthesis</keyword>
<comment type="caution">
    <text evidence="13">The sequence shown here is derived from an EMBL/GenBank/DDBJ whole genome shotgun (WGS) entry which is preliminary data.</text>
</comment>
<evidence type="ECO:0000256" key="4">
    <source>
        <dbReference type="ARBA" id="ARBA00011944"/>
    </source>
</evidence>
<dbReference type="Gene3D" id="3.20.20.70">
    <property type="entry name" value="Aldolase class I"/>
    <property type="match status" value="1"/>
</dbReference>
<protein>
    <recommendedName>
        <fullName evidence="4">nicotinate-nucleotide diphosphorylase (carboxylating)</fullName>
        <ecNumber evidence="4">2.4.2.19</ecNumber>
    </recommendedName>
    <alternativeName>
        <fullName evidence="8">Quinolinate phosphoribosyltransferase [decarboxylating]</fullName>
    </alternativeName>
</protein>
<feature type="domain" description="Quinolinate phosphoribosyl transferase N-terminal" evidence="12">
    <location>
        <begin position="45"/>
        <end position="131"/>
    </location>
</feature>
<dbReference type="InterPro" id="IPR004393">
    <property type="entry name" value="NadC"/>
</dbReference>
<evidence type="ECO:0000256" key="8">
    <source>
        <dbReference type="ARBA" id="ARBA00033102"/>
    </source>
</evidence>
<dbReference type="InterPro" id="IPR037128">
    <property type="entry name" value="Quinolinate_PRibosylTase_N_sf"/>
</dbReference>
<dbReference type="PANTHER" id="PTHR32179:SF3">
    <property type="entry name" value="NICOTINATE-NUCLEOTIDE PYROPHOSPHORYLASE [CARBOXYLATING]"/>
    <property type="match status" value="1"/>
</dbReference>
<evidence type="ECO:0000256" key="1">
    <source>
        <dbReference type="ARBA" id="ARBA00003237"/>
    </source>
</evidence>
<dbReference type="PANTHER" id="PTHR32179">
    <property type="entry name" value="NICOTINATE-NUCLEOTIDE PYROPHOSPHORYLASE [CARBOXYLATING]"/>
    <property type="match status" value="1"/>
</dbReference>
<dbReference type="CDD" id="cd01572">
    <property type="entry name" value="QPRTase"/>
    <property type="match status" value="1"/>
</dbReference>
<dbReference type="Pfam" id="PF01729">
    <property type="entry name" value="QRPTase_C"/>
    <property type="match status" value="1"/>
</dbReference>
<dbReference type="InterPro" id="IPR027277">
    <property type="entry name" value="NadC/ModD"/>
</dbReference>
<dbReference type="EMBL" id="BAAALG010000006">
    <property type="protein sequence ID" value="GAA1099146.1"/>
    <property type="molecule type" value="Genomic_DNA"/>
</dbReference>
<dbReference type="InterPro" id="IPR022412">
    <property type="entry name" value="Quinolinate_PRibosylTrfase_N"/>
</dbReference>
<dbReference type="RefSeq" id="WP_343993129.1">
    <property type="nucleotide sequence ID" value="NZ_BAAALG010000006.1"/>
</dbReference>
<keyword evidence="7 10" id="KW-0808">Transferase</keyword>
<dbReference type="SUPFAM" id="SSF51690">
    <property type="entry name" value="Nicotinate/Quinolinate PRTase C-terminal domain-like"/>
    <property type="match status" value="1"/>
</dbReference>
<proteinExistence type="inferred from homology"/>
<organism evidence="13 14">
    <name type="scientific">Nocardioides dubius</name>
    <dbReference type="NCBI Taxonomy" id="317019"/>
    <lineage>
        <taxon>Bacteria</taxon>
        <taxon>Bacillati</taxon>
        <taxon>Actinomycetota</taxon>
        <taxon>Actinomycetes</taxon>
        <taxon>Propionibacteriales</taxon>
        <taxon>Nocardioidaceae</taxon>
        <taxon>Nocardioides</taxon>
    </lineage>
</organism>
<accession>A0ABN1TRT2</accession>
<dbReference type="Pfam" id="PF02749">
    <property type="entry name" value="QRPTase_N"/>
    <property type="match status" value="1"/>
</dbReference>
<comment type="catalytic activity">
    <reaction evidence="9">
        <text>nicotinate beta-D-ribonucleotide + CO2 + diphosphate = quinolinate + 5-phospho-alpha-D-ribose 1-diphosphate + 2 H(+)</text>
        <dbReference type="Rhea" id="RHEA:12733"/>
        <dbReference type="ChEBI" id="CHEBI:15378"/>
        <dbReference type="ChEBI" id="CHEBI:16526"/>
        <dbReference type="ChEBI" id="CHEBI:29959"/>
        <dbReference type="ChEBI" id="CHEBI:33019"/>
        <dbReference type="ChEBI" id="CHEBI:57502"/>
        <dbReference type="ChEBI" id="CHEBI:58017"/>
        <dbReference type="EC" id="2.4.2.19"/>
    </reaction>
</comment>
<evidence type="ECO:0000256" key="9">
    <source>
        <dbReference type="ARBA" id="ARBA00047445"/>
    </source>
</evidence>
<comment type="pathway">
    <text evidence="2">Cofactor biosynthesis; NAD(+) biosynthesis; nicotinate D-ribonucleotide from quinolinate: step 1/1.</text>
</comment>
<evidence type="ECO:0000259" key="12">
    <source>
        <dbReference type="Pfam" id="PF02749"/>
    </source>
</evidence>
<evidence type="ECO:0000256" key="2">
    <source>
        <dbReference type="ARBA" id="ARBA00004893"/>
    </source>
</evidence>
<dbReference type="InterPro" id="IPR002638">
    <property type="entry name" value="Quinolinate_PRibosylTrfase_C"/>
</dbReference>
<dbReference type="SUPFAM" id="SSF54675">
    <property type="entry name" value="Nicotinate/Quinolinate PRTase N-terminal domain-like"/>
    <property type="match status" value="1"/>
</dbReference>
<comment type="function">
    <text evidence="1">Involved in the catabolism of quinolinic acid (QA).</text>
</comment>
<name>A0ABN1TRT2_9ACTN</name>
<dbReference type="Proteomes" id="UP001501581">
    <property type="component" value="Unassembled WGS sequence"/>
</dbReference>